<dbReference type="EMBL" id="DVHK01000070">
    <property type="protein sequence ID" value="HIR67000.1"/>
    <property type="molecule type" value="Genomic_DNA"/>
</dbReference>
<reference evidence="1" key="2">
    <citation type="journal article" date="2021" name="PeerJ">
        <title>Extensive microbial diversity within the chicken gut microbiome revealed by metagenomics and culture.</title>
        <authorList>
            <person name="Gilroy R."/>
            <person name="Ravi A."/>
            <person name="Getino M."/>
            <person name="Pursley I."/>
            <person name="Horton D.L."/>
            <person name="Alikhan N.F."/>
            <person name="Baker D."/>
            <person name="Gharbi K."/>
            <person name="Hall N."/>
            <person name="Watson M."/>
            <person name="Adriaenssens E.M."/>
            <person name="Foster-Nyarko E."/>
            <person name="Jarju S."/>
            <person name="Secka A."/>
            <person name="Antonio M."/>
            <person name="Oren A."/>
            <person name="Chaudhuri R.R."/>
            <person name="La Ragione R."/>
            <person name="Hildebrand F."/>
            <person name="Pallen M.J."/>
        </authorList>
    </citation>
    <scope>NUCLEOTIDE SEQUENCE</scope>
    <source>
        <strain evidence="1">ChiW16-3235</strain>
    </source>
</reference>
<reference evidence="1" key="1">
    <citation type="submission" date="2020-10" db="EMBL/GenBank/DDBJ databases">
        <authorList>
            <person name="Gilroy R."/>
        </authorList>
    </citation>
    <scope>NUCLEOTIDE SEQUENCE</scope>
    <source>
        <strain evidence="1">ChiW16-3235</strain>
    </source>
</reference>
<dbReference type="Proteomes" id="UP000823913">
    <property type="component" value="Unassembled WGS sequence"/>
</dbReference>
<protein>
    <submittedName>
        <fullName evidence="1">Uncharacterized protein</fullName>
    </submittedName>
</protein>
<evidence type="ECO:0000313" key="2">
    <source>
        <dbReference type="Proteomes" id="UP000823913"/>
    </source>
</evidence>
<comment type="caution">
    <text evidence="1">The sequence shown here is derived from an EMBL/GenBank/DDBJ whole genome shotgun (WGS) entry which is preliminary data.</text>
</comment>
<name>A0A9D1E5U3_9FIRM</name>
<dbReference type="AlphaFoldDB" id="A0A9D1E5U3"/>
<evidence type="ECO:0000313" key="1">
    <source>
        <dbReference type="EMBL" id="HIR67000.1"/>
    </source>
</evidence>
<proteinExistence type="predicted"/>
<sequence length="66" mass="7241">MKNLSNDAQKNLSENQVKECVCAEDVICALKPLIDEYFIGSSECNGDSIIYSLPDGRAFRICAIAL</sequence>
<gene>
    <name evidence="1" type="ORF">IAB94_03000</name>
</gene>
<organism evidence="1 2">
    <name type="scientific">Candidatus Coproplasma avicola</name>
    <dbReference type="NCBI Taxonomy" id="2840744"/>
    <lineage>
        <taxon>Bacteria</taxon>
        <taxon>Bacillati</taxon>
        <taxon>Bacillota</taxon>
        <taxon>Clostridia</taxon>
        <taxon>Eubacteriales</taxon>
        <taxon>Candidatus Coproplasma</taxon>
    </lineage>
</organism>
<accession>A0A9D1E5U3</accession>